<evidence type="ECO:0000313" key="2">
    <source>
        <dbReference type="Proteomes" id="UP000307999"/>
    </source>
</evidence>
<proteinExistence type="predicted"/>
<dbReference type="OrthoDB" id="9792179at2"/>
<dbReference type="AlphaFoldDB" id="A0A4U1B982"/>
<evidence type="ECO:0000313" key="1">
    <source>
        <dbReference type="EMBL" id="TKB47213.1"/>
    </source>
</evidence>
<dbReference type="InterPro" id="IPR036465">
    <property type="entry name" value="vWFA_dom_sf"/>
</dbReference>
<dbReference type="RefSeq" id="WP_136734564.1">
    <property type="nucleotide sequence ID" value="NZ_SWDB01000004.1"/>
</dbReference>
<sequence>MLKHLLKYVFVVVFAIAGFQTKAMPISVDLELQLLVDVSGSVDNNEYLLQKQGYVDAFNDVNLWNAIEEGSIGAIAVQYIEWSGSTQQAVLVDWVLIDSFAAAQAFAAQIDATSRTYAGATAPGSAINFGVQEFTDNGFDGTRQVIDISGDGQQNDGANTAAARDAALLAGIDAINGIVISGDAGLEAWYNANVKGGTGSFVQPVSDFSDFGTAVENKLIREVSSVPEPTTMLMFIASILGFAGRRVFS</sequence>
<dbReference type="Gene3D" id="3.40.50.410">
    <property type="entry name" value="von Willebrand factor, type A domain"/>
    <property type="match status" value="1"/>
</dbReference>
<dbReference type="SUPFAM" id="SSF53300">
    <property type="entry name" value="vWA-like"/>
    <property type="match status" value="1"/>
</dbReference>
<dbReference type="EMBL" id="SWDB01000004">
    <property type="protein sequence ID" value="TKB47213.1"/>
    <property type="molecule type" value="Genomic_DNA"/>
</dbReference>
<dbReference type="NCBIfam" id="TIGR02595">
    <property type="entry name" value="PEP_CTERM"/>
    <property type="match status" value="1"/>
</dbReference>
<protein>
    <submittedName>
        <fullName evidence="1">DUF1194 domain-containing protein</fullName>
    </submittedName>
</protein>
<dbReference type="Proteomes" id="UP000307999">
    <property type="component" value="Unassembled WGS sequence"/>
</dbReference>
<accession>A0A4U1B982</accession>
<organism evidence="1 2">
    <name type="scientific">Thalassotalea mangrovi</name>
    <dbReference type="NCBI Taxonomy" id="2572245"/>
    <lineage>
        <taxon>Bacteria</taxon>
        <taxon>Pseudomonadati</taxon>
        <taxon>Pseudomonadota</taxon>
        <taxon>Gammaproteobacteria</taxon>
        <taxon>Alteromonadales</taxon>
        <taxon>Colwelliaceae</taxon>
        <taxon>Thalassotalea</taxon>
    </lineage>
</organism>
<dbReference type="InterPro" id="IPR010607">
    <property type="entry name" value="DUF1194"/>
</dbReference>
<name>A0A4U1B982_9GAMM</name>
<comment type="caution">
    <text evidence="1">The sequence shown here is derived from an EMBL/GenBank/DDBJ whole genome shotgun (WGS) entry which is preliminary data.</text>
</comment>
<reference evidence="1 2" key="1">
    <citation type="submission" date="2019-04" db="EMBL/GenBank/DDBJ databases">
        <title>Thalassotalea guangxiensis sp. nov., isolated from sediment of the coastal wetland.</title>
        <authorList>
            <person name="Zheng S."/>
            <person name="Zhang D."/>
        </authorList>
    </citation>
    <scope>NUCLEOTIDE SEQUENCE [LARGE SCALE GENOMIC DNA]</scope>
    <source>
        <strain evidence="1 2">ZS-4</strain>
    </source>
</reference>
<dbReference type="Pfam" id="PF06707">
    <property type="entry name" value="DUF1194"/>
    <property type="match status" value="1"/>
</dbReference>
<dbReference type="InterPro" id="IPR013424">
    <property type="entry name" value="Ice-binding_C"/>
</dbReference>
<keyword evidence="2" id="KW-1185">Reference proteome</keyword>
<gene>
    <name evidence="1" type="ORF">E8M12_02580</name>
</gene>